<reference evidence="9 10" key="1">
    <citation type="journal article" date="2015" name="Genome Announc.">
        <title>Expanding the biotechnology potential of lactobacilli through comparative genomics of 213 strains and associated genera.</title>
        <authorList>
            <person name="Sun Z."/>
            <person name="Harris H.M."/>
            <person name="McCann A."/>
            <person name="Guo C."/>
            <person name="Argimon S."/>
            <person name="Zhang W."/>
            <person name="Yang X."/>
            <person name="Jeffery I.B."/>
            <person name="Cooney J.C."/>
            <person name="Kagawa T.F."/>
            <person name="Liu W."/>
            <person name="Song Y."/>
            <person name="Salvetti E."/>
            <person name="Wrobel A."/>
            <person name="Rasinkangas P."/>
            <person name="Parkhill J."/>
            <person name="Rea M.C."/>
            <person name="O'Sullivan O."/>
            <person name="Ritari J."/>
            <person name="Douillard F.P."/>
            <person name="Paul Ross R."/>
            <person name="Yang R."/>
            <person name="Briner A.E."/>
            <person name="Felis G.E."/>
            <person name="de Vos W.M."/>
            <person name="Barrangou R."/>
            <person name="Klaenhammer T.R."/>
            <person name="Caufield P.W."/>
            <person name="Cui Y."/>
            <person name="Zhang H."/>
            <person name="O'Toole P.W."/>
        </authorList>
    </citation>
    <scope>NUCLEOTIDE SEQUENCE [LARGE SCALE GENOMIC DNA]</scope>
    <source>
        <strain evidence="9 10">DSM 20335</strain>
    </source>
</reference>
<comment type="subcellular location">
    <subcellularLocation>
        <location evidence="7">Cytoplasm</location>
    </subcellularLocation>
</comment>
<feature type="binding site" evidence="7">
    <location>
        <begin position="90"/>
        <end position="95"/>
    </location>
    <ligand>
        <name>NAD(+)</name>
        <dbReference type="ChEBI" id="CHEBI:57540"/>
    </ligand>
</feature>
<dbReference type="InterPro" id="IPR009718">
    <property type="entry name" value="Rex_DNA-bd_C_dom"/>
</dbReference>
<evidence type="ECO:0000256" key="7">
    <source>
        <dbReference type="HAMAP-Rule" id="MF_01131"/>
    </source>
</evidence>
<comment type="subunit">
    <text evidence="7">Homodimer.</text>
</comment>
<name>A0A0R2BI03_9LACO</name>
<gene>
    <name evidence="7" type="primary">rex</name>
    <name evidence="9" type="ORF">FC84_GL001310</name>
</gene>
<dbReference type="NCBIfam" id="NF003995">
    <property type="entry name" value="PRK05472.2-4"/>
    <property type="match status" value="1"/>
</dbReference>
<dbReference type="GO" id="GO:0003677">
    <property type="term" value="F:DNA binding"/>
    <property type="evidence" value="ECO:0007669"/>
    <property type="project" value="UniProtKB-UniRule"/>
</dbReference>
<keyword evidence="5 7" id="KW-0238">DNA-binding</keyword>
<keyword evidence="10" id="KW-1185">Reference proteome</keyword>
<evidence type="ECO:0000256" key="2">
    <source>
        <dbReference type="ARBA" id="ARBA00022491"/>
    </source>
</evidence>
<dbReference type="GO" id="GO:0003700">
    <property type="term" value="F:DNA-binding transcription factor activity"/>
    <property type="evidence" value="ECO:0007669"/>
    <property type="project" value="UniProtKB-UniRule"/>
</dbReference>
<dbReference type="EMBL" id="AYYK01000004">
    <property type="protein sequence ID" value="KRM79144.1"/>
    <property type="molecule type" value="Genomic_DNA"/>
</dbReference>
<sequence length="230" mass="26077">MAEVKIPKATARRLPLYYRYLQFLHDSEKTKFSSADLSEAVKVDSATIRRDFSYFGALGKRGYGYDVESLLAFFKRLLNQDRLTNVALIGVGNLGHALLNYNFRQTNNIRISAAFDINPEITGTIQSGVPIYKMAELKDQLEQQQIDIVILSVPMEHAQEITDELVKIGIRGILNFTPIRVNVPEEIRVHNVDLANELQTLIYFLDNFKEDGSLINPLAKENLTTTDLND</sequence>
<dbReference type="SUPFAM" id="SSF51735">
    <property type="entry name" value="NAD(P)-binding Rossmann-fold domains"/>
    <property type="match status" value="1"/>
</dbReference>
<dbReference type="Gene3D" id="1.10.10.10">
    <property type="entry name" value="Winged helix-like DNA-binding domain superfamily/Winged helix DNA-binding domain"/>
    <property type="match status" value="1"/>
</dbReference>
<dbReference type="InterPro" id="IPR022876">
    <property type="entry name" value="Tscrpt_rep_Rex"/>
</dbReference>
<dbReference type="AlphaFoldDB" id="A0A0R2BI03"/>
<dbReference type="RefSeq" id="WP_057754792.1">
    <property type="nucleotide sequence ID" value="NZ_AYYK01000004.1"/>
</dbReference>
<dbReference type="Gene3D" id="3.40.50.720">
    <property type="entry name" value="NAD(P)-binding Rossmann-like Domain"/>
    <property type="match status" value="1"/>
</dbReference>
<dbReference type="SUPFAM" id="SSF46785">
    <property type="entry name" value="Winged helix' DNA-binding domain"/>
    <property type="match status" value="1"/>
</dbReference>
<organism evidence="9 10">
    <name type="scientific">Lapidilactobacillus dextrinicus DSM 20335</name>
    <dbReference type="NCBI Taxonomy" id="1423738"/>
    <lineage>
        <taxon>Bacteria</taxon>
        <taxon>Bacillati</taxon>
        <taxon>Bacillota</taxon>
        <taxon>Bacilli</taxon>
        <taxon>Lactobacillales</taxon>
        <taxon>Lactobacillaceae</taxon>
        <taxon>Lapidilactobacillus</taxon>
    </lineage>
</organism>
<dbReference type="OrthoDB" id="9784760at2"/>
<dbReference type="PATRIC" id="fig|1423738.3.peg.1325"/>
<keyword evidence="3 7" id="KW-0805">Transcription regulation</keyword>
<keyword evidence="6 7" id="KW-0804">Transcription</keyword>
<dbReference type="NCBIfam" id="NF003994">
    <property type="entry name" value="PRK05472.2-3"/>
    <property type="match status" value="1"/>
</dbReference>
<evidence type="ECO:0000256" key="1">
    <source>
        <dbReference type="ARBA" id="ARBA00022490"/>
    </source>
</evidence>
<evidence type="ECO:0000256" key="6">
    <source>
        <dbReference type="ARBA" id="ARBA00023163"/>
    </source>
</evidence>
<dbReference type="InterPro" id="IPR036388">
    <property type="entry name" value="WH-like_DNA-bd_sf"/>
</dbReference>
<dbReference type="Pfam" id="PF02629">
    <property type="entry name" value="CoA_binding"/>
    <property type="match status" value="1"/>
</dbReference>
<dbReference type="Proteomes" id="UP000051813">
    <property type="component" value="Unassembled WGS sequence"/>
</dbReference>
<comment type="similarity">
    <text evidence="7">Belongs to the transcriptional regulatory Rex family.</text>
</comment>
<evidence type="ECO:0000256" key="5">
    <source>
        <dbReference type="ARBA" id="ARBA00023125"/>
    </source>
</evidence>
<dbReference type="InterPro" id="IPR036390">
    <property type="entry name" value="WH_DNA-bd_sf"/>
</dbReference>
<dbReference type="NCBIfam" id="NF003989">
    <property type="entry name" value="PRK05472.1-3"/>
    <property type="match status" value="1"/>
</dbReference>
<evidence type="ECO:0000313" key="9">
    <source>
        <dbReference type="EMBL" id="KRM79144.1"/>
    </source>
</evidence>
<dbReference type="InterPro" id="IPR036291">
    <property type="entry name" value="NAD(P)-bd_dom_sf"/>
</dbReference>
<evidence type="ECO:0000256" key="4">
    <source>
        <dbReference type="ARBA" id="ARBA00023027"/>
    </source>
</evidence>
<dbReference type="Pfam" id="PF06971">
    <property type="entry name" value="Put_DNA-bind_N"/>
    <property type="match status" value="1"/>
</dbReference>
<keyword evidence="4 7" id="KW-0520">NAD</keyword>
<dbReference type="STRING" id="1423738.FC84_GL001310"/>
<dbReference type="NCBIfam" id="NF003996">
    <property type="entry name" value="PRK05472.2-5"/>
    <property type="match status" value="1"/>
</dbReference>
<feature type="DNA-binding region" description="H-T-H motif" evidence="7">
    <location>
        <begin position="16"/>
        <end position="55"/>
    </location>
</feature>
<dbReference type="SMART" id="SM00881">
    <property type="entry name" value="CoA_binding"/>
    <property type="match status" value="1"/>
</dbReference>
<proteinExistence type="inferred from homology"/>
<keyword evidence="2 7" id="KW-0678">Repressor</keyword>
<dbReference type="InterPro" id="IPR058203">
    <property type="entry name" value="Rex_bacilli-type"/>
</dbReference>
<dbReference type="HAMAP" id="MF_01131">
    <property type="entry name" value="Rex"/>
    <property type="match status" value="1"/>
</dbReference>
<comment type="function">
    <text evidence="7">Modulates transcription in response to changes in cellular NADH/NAD(+) redox state.</text>
</comment>
<dbReference type="InterPro" id="IPR003781">
    <property type="entry name" value="CoA-bd"/>
</dbReference>
<dbReference type="PANTHER" id="PTHR35786:SF1">
    <property type="entry name" value="REDOX-SENSING TRANSCRIPTIONAL REPRESSOR REX 1"/>
    <property type="match status" value="1"/>
</dbReference>
<dbReference type="GO" id="GO:0045892">
    <property type="term" value="P:negative regulation of DNA-templated transcription"/>
    <property type="evidence" value="ECO:0007669"/>
    <property type="project" value="InterPro"/>
</dbReference>
<dbReference type="NCBIfam" id="NF003991">
    <property type="entry name" value="PRK05472.1-5"/>
    <property type="match status" value="1"/>
</dbReference>
<evidence type="ECO:0000256" key="3">
    <source>
        <dbReference type="ARBA" id="ARBA00023015"/>
    </source>
</evidence>
<feature type="domain" description="CoA-binding" evidence="8">
    <location>
        <begin position="79"/>
        <end position="180"/>
    </location>
</feature>
<dbReference type="PANTHER" id="PTHR35786">
    <property type="entry name" value="REDOX-SENSING TRANSCRIPTIONAL REPRESSOR REX"/>
    <property type="match status" value="1"/>
</dbReference>
<evidence type="ECO:0000313" key="10">
    <source>
        <dbReference type="Proteomes" id="UP000051813"/>
    </source>
</evidence>
<protein>
    <recommendedName>
        <fullName evidence="7">Redox-sensing transcriptional repressor Rex</fullName>
    </recommendedName>
</protein>
<comment type="caution">
    <text evidence="9">The sequence shown here is derived from an EMBL/GenBank/DDBJ whole genome shotgun (WGS) entry which is preliminary data.</text>
</comment>
<dbReference type="GO" id="GO:0005737">
    <property type="term" value="C:cytoplasm"/>
    <property type="evidence" value="ECO:0007669"/>
    <property type="project" value="UniProtKB-SubCell"/>
</dbReference>
<evidence type="ECO:0000259" key="8">
    <source>
        <dbReference type="SMART" id="SM00881"/>
    </source>
</evidence>
<dbReference type="GO" id="GO:0051775">
    <property type="term" value="P:response to redox state"/>
    <property type="evidence" value="ECO:0007669"/>
    <property type="project" value="InterPro"/>
</dbReference>
<accession>A0A0R2BI03</accession>
<keyword evidence="1 7" id="KW-0963">Cytoplasm</keyword>